<dbReference type="SUPFAM" id="SSF52540">
    <property type="entry name" value="P-loop containing nucleoside triphosphate hydrolases"/>
    <property type="match status" value="1"/>
</dbReference>
<evidence type="ECO:0000313" key="3">
    <source>
        <dbReference type="EMBL" id="KAK1944384.1"/>
    </source>
</evidence>
<dbReference type="Pfam" id="PF00225">
    <property type="entry name" value="Kinesin"/>
    <property type="match status" value="2"/>
</dbReference>
<dbReference type="PANTHER" id="PTHR24115">
    <property type="entry name" value="KINESIN-RELATED"/>
    <property type="match status" value="1"/>
</dbReference>
<keyword evidence="1" id="KW-0067">ATP-binding</keyword>
<dbReference type="GO" id="GO:0005874">
    <property type="term" value="C:microtubule"/>
    <property type="evidence" value="ECO:0007669"/>
    <property type="project" value="TreeGrafter"/>
</dbReference>
<dbReference type="GO" id="GO:0005871">
    <property type="term" value="C:kinesin complex"/>
    <property type="evidence" value="ECO:0007669"/>
    <property type="project" value="TreeGrafter"/>
</dbReference>
<keyword evidence="1" id="KW-0505">Motor protein</keyword>
<dbReference type="Proteomes" id="UP001259832">
    <property type="component" value="Unassembled WGS sequence"/>
</dbReference>
<dbReference type="PANTHER" id="PTHR24115:SF799">
    <property type="entry name" value="KINESIN-LIKE PROTEIN"/>
    <property type="match status" value="1"/>
</dbReference>
<keyword evidence="1" id="KW-0547">Nucleotide-binding</keyword>
<evidence type="ECO:0000313" key="4">
    <source>
        <dbReference type="Proteomes" id="UP001259832"/>
    </source>
</evidence>
<dbReference type="GO" id="GO:0003777">
    <property type="term" value="F:microtubule motor activity"/>
    <property type="evidence" value="ECO:0007669"/>
    <property type="project" value="InterPro"/>
</dbReference>
<sequence length="429" mass="47372">MTKVCIRPRPLASSEKDEEVIEYVADESGNIHVVTADKKFPHFAGILSSENSEAYDQAIHPMVPEMLRGTTSCCFAYGHTSSGKTHTIFGYGAELGMCQRLVQDLFAESEGDLLVQVRFYELYNGQVFDLLNKRQPGFVREDADGMIHVRSATTMGPKGEVLTQSLKADYGDSAETVLEIIRQGRSLRAEGTSELHQQSSRSHAVLELEIVTTALAEARQEVALAQSRVVPLGKARDDLYIAMQSQMYTIVDGKPILSGFQPPKEDEDRLQTLQSQVDAAEAVVTAMKARVDAEKAKCPGGIFVLVDLAGAEYTGEGLARSSKEQKEAREINSSLLALKECIRVQARRGTGHIPYRNSKLTMLLKCYLETDNPSSTIMITNVLATKIHLRKALDSIRYAALVASALNTSQDEKKGIKRRKSAKWDQQSR</sequence>
<dbReference type="InterPro" id="IPR027417">
    <property type="entry name" value="P-loop_NTPase"/>
</dbReference>
<dbReference type="InterPro" id="IPR036961">
    <property type="entry name" value="Kinesin_motor_dom_sf"/>
</dbReference>
<dbReference type="PROSITE" id="PS50067">
    <property type="entry name" value="KINESIN_MOTOR_2"/>
    <property type="match status" value="1"/>
</dbReference>
<evidence type="ECO:0000259" key="2">
    <source>
        <dbReference type="PROSITE" id="PS50067"/>
    </source>
</evidence>
<name>A0AAD9GSQ1_9STRA</name>
<gene>
    <name evidence="3" type="ORF">P3T76_004296</name>
</gene>
<accession>A0AAD9GSQ1</accession>
<dbReference type="InterPro" id="IPR001752">
    <property type="entry name" value="Kinesin_motor_dom"/>
</dbReference>
<dbReference type="GO" id="GO:0005524">
    <property type="term" value="F:ATP binding"/>
    <property type="evidence" value="ECO:0007669"/>
    <property type="project" value="UniProtKB-UniRule"/>
</dbReference>
<dbReference type="Gene3D" id="3.40.850.10">
    <property type="entry name" value="Kinesin motor domain"/>
    <property type="match status" value="1"/>
</dbReference>
<dbReference type="SMART" id="SM00129">
    <property type="entry name" value="KISc"/>
    <property type="match status" value="1"/>
</dbReference>
<comment type="similarity">
    <text evidence="1">Belongs to the TRAFAC class myosin-kinesin ATPase superfamily. Kinesin family.</text>
</comment>
<dbReference type="GO" id="GO:0007018">
    <property type="term" value="P:microtubule-based movement"/>
    <property type="evidence" value="ECO:0007669"/>
    <property type="project" value="InterPro"/>
</dbReference>
<dbReference type="PRINTS" id="PR00380">
    <property type="entry name" value="KINESINHEAVY"/>
</dbReference>
<feature type="binding site" evidence="1">
    <location>
        <begin position="78"/>
        <end position="85"/>
    </location>
    <ligand>
        <name>ATP</name>
        <dbReference type="ChEBI" id="CHEBI:30616"/>
    </ligand>
</feature>
<reference evidence="3" key="1">
    <citation type="submission" date="2023-08" db="EMBL/GenBank/DDBJ databases">
        <title>Reference Genome Resource for the Citrus Pathogen Phytophthora citrophthora.</title>
        <authorList>
            <person name="Moller H."/>
            <person name="Coetzee B."/>
            <person name="Rose L.J."/>
            <person name="Van Niekerk J.M."/>
        </authorList>
    </citation>
    <scope>NUCLEOTIDE SEQUENCE</scope>
    <source>
        <strain evidence="3">STE-U-9442</strain>
    </source>
</reference>
<proteinExistence type="inferred from homology"/>
<dbReference type="GO" id="GO:0008017">
    <property type="term" value="F:microtubule binding"/>
    <property type="evidence" value="ECO:0007669"/>
    <property type="project" value="InterPro"/>
</dbReference>
<feature type="domain" description="Kinesin motor" evidence="2">
    <location>
        <begin position="1"/>
        <end position="405"/>
    </location>
</feature>
<dbReference type="AlphaFoldDB" id="A0AAD9GSQ1"/>
<dbReference type="InterPro" id="IPR027640">
    <property type="entry name" value="Kinesin-like_fam"/>
</dbReference>
<organism evidence="3 4">
    <name type="scientific">Phytophthora citrophthora</name>
    <dbReference type="NCBI Taxonomy" id="4793"/>
    <lineage>
        <taxon>Eukaryota</taxon>
        <taxon>Sar</taxon>
        <taxon>Stramenopiles</taxon>
        <taxon>Oomycota</taxon>
        <taxon>Peronosporomycetes</taxon>
        <taxon>Peronosporales</taxon>
        <taxon>Peronosporaceae</taxon>
        <taxon>Phytophthora</taxon>
    </lineage>
</organism>
<comment type="caution">
    <text evidence="3">The sequence shown here is derived from an EMBL/GenBank/DDBJ whole genome shotgun (WGS) entry which is preliminary data.</text>
</comment>
<dbReference type="EMBL" id="JASMQC010000006">
    <property type="protein sequence ID" value="KAK1944384.1"/>
    <property type="molecule type" value="Genomic_DNA"/>
</dbReference>
<keyword evidence="4" id="KW-1185">Reference proteome</keyword>
<evidence type="ECO:0000256" key="1">
    <source>
        <dbReference type="PROSITE-ProRule" id="PRU00283"/>
    </source>
</evidence>
<protein>
    <submittedName>
        <fullName evidence="3">Kinesin-like protein KIF24</fullName>
    </submittedName>
</protein>
<dbReference type="GO" id="GO:0016887">
    <property type="term" value="F:ATP hydrolysis activity"/>
    <property type="evidence" value="ECO:0007669"/>
    <property type="project" value="TreeGrafter"/>
</dbReference>